<name>X0TNI7_9ZZZZ</name>
<accession>X0TNI7</accession>
<evidence type="ECO:0000313" key="1">
    <source>
        <dbReference type="EMBL" id="GAF88826.1"/>
    </source>
</evidence>
<proteinExistence type="predicted"/>
<dbReference type="AlphaFoldDB" id="X0TNI7"/>
<dbReference type="EMBL" id="BARS01012661">
    <property type="protein sequence ID" value="GAF88826.1"/>
    <property type="molecule type" value="Genomic_DNA"/>
</dbReference>
<comment type="caution">
    <text evidence="1">The sequence shown here is derived from an EMBL/GenBank/DDBJ whole genome shotgun (WGS) entry which is preliminary data.</text>
</comment>
<sequence>RTGMATDDEKAKKFWELIADWPVNVSGQVAGLAPAISQVCSEAGLPVYFTPGALKALEAAGAQKRLFTISDSVRKAVVIIGRLAGVEKTIIMPFGLIVVGPGEGDKIKQLVAAPPQPEFRWRANYTALFNRAFPDGISGEKPSDEEMKKVMRIATSIRCDLVVPGEAKLDEFLRWIVAASQQSFRIDEAAYKGATESGPKIGP</sequence>
<feature type="non-terminal residue" evidence="1">
    <location>
        <position position="1"/>
    </location>
</feature>
<gene>
    <name evidence="1" type="ORF">S01H1_22437</name>
</gene>
<feature type="non-terminal residue" evidence="1">
    <location>
        <position position="203"/>
    </location>
</feature>
<protein>
    <submittedName>
        <fullName evidence="1">Uncharacterized protein</fullName>
    </submittedName>
</protein>
<organism evidence="1">
    <name type="scientific">marine sediment metagenome</name>
    <dbReference type="NCBI Taxonomy" id="412755"/>
    <lineage>
        <taxon>unclassified sequences</taxon>
        <taxon>metagenomes</taxon>
        <taxon>ecological metagenomes</taxon>
    </lineage>
</organism>
<reference evidence="1" key="1">
    <citation type="journal article" date="2014" name="Front. Microbiol.">
        <title>High frequency of phylogenetically diverse reductive dehalogenase-homologous genes in deep subseafloor sedimentary metagenomes.</title>
        <authorList>
            <person name="Kawai M."/>
            <person name="Futagami T."/>
            <person name="Toyoda A."/>
            <person name="Takaki Y."/>
            <person name="Nishi S."/>
            <person name="Hori S."/>
            <person name="Arai W."/>
            <person name="Tsubouchi T."/>
            <person name="Morono Y."/>
            <person name="Uchiyama I."/>
            <person name="Ito T."/>
            <person name="Fujiyama A."/>
            <person name="Inagaki F."/>
            <person name="Takami H."/>
        </authorList>
    </citation>
    <scope>NUCLEOTIDE SEQUENCE</scope>
    <source>
        <strain evidence="1">Expedition CK06-06</strain>
    </source>
</reference>